<name>A0A9X2DQL3_9BACI</name>
<keyword evidence="2" id="KW-1185">Reference proteome</keyword>
<dbReference type="Proteomes" id="UP001139179">
    <property type="component" value="Unassembled WGS sequence"/>
</dbReference>
<evidence type="ECO:0000313" key="1">
    <source>
        <dbReference type="EMBL" id="MCM3715286.1"/>
    </source>
</evidence>
<dbReference type="AlphaFoldDB" id="A0A9X2DQL3"/>
<dbReference type="Pfam" id="PF07849">
    <property type="entry name" value="DUF1641"/>
    <property type="match status" value="1"/>
</dbReference>
<gene>
    <name evidence="1" type="ORF">M3202_14450</name>
</gene>
<dbReference type="RefSeq" id="WP_251224035.1">
    <property type="nucleotide sequence ID" value="NZ_JAMBOL010000013.1"/>
</dbReference>
<proteinExistence type="predicted"/>
<protein>
    <submittedName>
        <fullName evidence="1">DUF1641 domain-containing protein</fullName>
    </submittedName>
</protein>
<dbReference type="PANTHER" id="PTHR38433:SF1">
    <property type="entry name" value="DUF1641 DOMAIN-CONTAINING PROTEIN"/>
    <property type="match status" value="1"/>
</dbReference>
<accession>A0A9X2DQL3</accession>
<sequence>MARKIEQIDKRVPDQVEVNAEALKMLTERIAENERSITVLIEIVEELHEAGILDALKGLLKTRDKVGALAIQQLNQPGAHHMIKNGMSLLQTASQIEPEHLTRIMNGMTKGLQAMAENNSNEPLSMWQMMKMMRDPHVNASLQTMLGFMQGMGQELNKRTVH</sequence>
<dbReference type="EMBL" id="JAMBOL010000013">
    <property type="protein sequence ID" value="MCM3715286.1"/>
    <property type="molecule type" value="Genomic_DNA"/>
</dbReference>
<evidence type="ECO:0000313" key="2">
    <source>
        <dbReference type="Proteomes" id="UP001139179"/>
    </source>
</evidence>
<comment type="caution">
    <text evidence="1">The sequence shown here is derived from an EMBL/GenBank/DDBJ whole genome shotgun (WGS) entry which is preliminary data.</text>
</comment>
<organism evidence="1 2">
    <name type="scientific">Halalkalibacter oceani</name>
    <dbReference type="NCBI Taxonomy" id="1653776"/>
    <lineage>
        <taxon>Bacteria</taxon>
        <taxon>Bacillati</taxon>
        <taxon>Bacillota</taxon>
        <taxon>Bacilli</taxon>
        <taxon>Bacillales</taxon>
        <taxon>Bacillaceae</taxon>
        <taxon>Halalkalibacter</taxon>
    </lineage>
</organism>
<dbReference type="PANTHER" id="PTHR38433">
    <property type="match status" value="1"/>
</dbReference>
<reference evidence="1" key="1">
    <citation type="submission" date="2022-05" db="EMBL/GenBank/DDBJ databases">
        <title>Comparative Genomics of Spacecraft Associated Microbes.</title>
        <authorList>
            <person name="Tran M.T."/>
            <person name="Wright A."/>
            <person name="Seuylemezian A."/>
            <person name="Eisen J."/>
            <person name="Coil D."/>
        </authorList>
    </citation>
    <scope>NUCLEOTIDE SEQUENCE</scope>
    <source>
        <strain evidence="1">214.1.1</strain>
    </source>
</reference>
<dbReference type="InterPro" id="IPR012440">
    <property type="entry name" value="DUF1641"/>
</dbReference>